<evidence type="ECO:0000313" key="3">
    <source>
        <dbReference type="Proteomes" id="UP001141806"/>
    </source>
</evidence>
<reference evidence="2" key="1">
    <citation type="journal article" date="2023" name="Plant J.">
        <title>The genome of the king protea, Protea cynaroides.</title>
        <authorList>
            <person name="Chang J."/>
            <person name="Duong T.A."/>
            <person name="Schoeman C."/>
            <person name="Ma X."/>
            <person name="Roodt D."/>
            <person name="Barker N."/>
            <person name="Li Z."/>
            <person name="Van de Peer Y."/>
            <person name="Mizrachi E."/>
        </authorList>
    </citation>
    <scope>NUCLEOTIDE SEQUENCE</scope>
    <source>
        <tissue evidence="2">Young leaves</tissue>
    </source>
</reference>
<name>A0A9Q0GLM5_9MAGN</name>
<gene>
    <name evidence="2" type="ORF">NE237_000023</name>
</gene>
<protein>
    <submittedName>
        <fullName evidence="2">Uncharacterized protein</fullName>
    </submittedName>
</protein>
<dbReference type="AlphaFoldDB" id="A0A9Q0GLM5"/>
<keyword evidence="3" id="KW-1185">Reference proteome</keyword>
<evidence type="ECO:0000256" key="1">
    <source>
        <dbReference type="SAM" id="MobiDB-lite"/>
    </source>
</evidence>
<proteinExistence type="predicted"/>
<evidence type="ECO:0000313" key="2">
    <source>
        <dbReference type="EMBL" id="KAJ4949918.1"/>
    </source>
</evidence>
<organism evidence="2 3">
    <name type="scientific">Protea cynaroides</name>
    <dbReference type="NCBI Taxonomy" id="273540"/>
    <lineage>
        <taxon>Eukaryota</taxon>
        <taxon>Viridiplantae</taxon>
        <taxon>Streptophyta</taxon>
        <taxon>Embryophyta</taxon>
        <taxon>Tracheophyta</taxon>
        <taxon>Spermatophyta</taxon>
        <taxon>Magnoliopsida</taxon>
        <taxon>Proteales</taxon>
        <taxon>Proteaceae</taxon>
        <taxon>Protea</taxon>
    </lineage>
</organism>
<accession>A0A9Q0GLM5</accession>
<dbReference type="EMBL" id="JAMYWD010000048">
    <property type="protein sequence ID" value="KAJ4949918.1"/>
    <property type="molecule type" value="Genomic_DNA"/>
</dbReference>
<dbReference type="OrthoDB" id="9625900at2759"/>
<sequence>MFRKRDRDRRIYWAVTGNILKCYRRWIPIRIREQDPRSGSGSRIPGSAIRIREQDPGAGSGSWSGIRDKAPGSGTGIRIREWDERSGSGMRDPGVGSGWESGAEIQERDPGAGSWSGIEIWERGIWEWELYI</sequence>
<comment type="caution">
    <text evidence="2">The sequence shown here is derived from an EMBL/GenBank/DDBJ whole genome shotgun (WGS) entry which is preliminary data.</text>
</comment>
<feature type="compositionally biased region" description="Low complexity" evidence="1">
    <location>
        <begin position="37"/>
        <end position="49"/>
    </location>
</feature>
<feature type="region of interest" description="Disordered" evidence="1">
    <location>
        <begin position="34"/>
        <end position="113"/>
    </location>
</feature>
<dbReference type="Proteomes" id="UP001141806">
    <property type="component" value="Unassembled WGS sequence"/>
</dbReference>